<organism evidence="2 3">
    <name type="scientific">Thanatephorus cucumeris (strain AG1-IB / isolate 7/3/14)</name>
    <name type="common">Lettuce bottom rot fungus</name>
    <name type="synonym">Rhizoctonia solani</name>
    <dbReference type="NCBI Taxonomy" id="1108050"/>
    <lineage>
        <taxon>Eukaryota</taxon>
        <taxon>Fungi</taxon>
        <taxon>Dikarya</taxon>
        <taxon>Basidiomycota</taxon>
        <taxon>Agaricomycotina</taxon>
        <taxon>Agaricomycetes</taxon>
        <taxon>Cantharellales</taxon>
        <taxon>Ceratobasidiaceae</taxon>
        <taxon>Rhizoctonia</taxon>
        <taxon>Rhizoctonia solani AG-1</taxon>
    </lineage>
</organism>
<dbReference type="HOGENOM" id="CLU_585508_0_0_1"/>
<evidence type="ECO:0000313" key="2">
    <source>
        <dbReference type="EMBL" id="CCO37450.1"/>
    </source>
</evidence>
<feature type="region of interest" description="Disordered" evidence="1">
    <location>
        <begin position="20"/>
        <end position="39"/>
    </location>
</feature>
<gene>
    <name evidence="2" type="ORF">BN14_11606</name>
</gene>
<feature type="compositionally biased region" description="Basic and acidic residues" evidence="1">
    <location>
        <begin position="20"/>
        <end position="30"/>
    </location>
</feature>
<protein>
    <submittedName>
        <fullName evidence="2">Uncharacterized protein</fullName>
    </submittedName>
</protein>
<proteinExistence type="predicted"/>
<accession>M5CE47</accession>
<reference evidence="2 3" key="1">
    <citation type="journal article" date="2013" name="J. Biotechnol.">
        <title>Establishment and interpretation of the genome sequence of the phytopathogenic fungus Rhizoctonia solani AG1-IB isolate 7/3/14.</title>
        <authorList>
            <person name="Wibberg D.W."/>
            <person name="Jelonek L.J."/>
            <person name="Rupp O.R."/>
            <person name="Hennig M.H."/>
            <person name="Eikmeyer F.E."/>
            <person name="Goesmann A.G."/>
            <person name="Hartmann A.H."/>
            <person name="Borriss R.B."/>
            <person name="Grosch R.G."/>
            <person name="Puehler A.P."/>
            <person name="Schlueter A.S."/>
        </authorList>
    </citation>
    <scope>NUCLEOTIDE SEQUENCE [LARGE SCALE GENOMIC DNA]</scope>
    <source>
        <strain evidence="3">AG1-IB / isolate 7/3/14</strain>
    </source>
</reference>
<dbReference type="EMBL" id="CAOJ01017161">
    <property type="protein sequence ID" value="CCO37450.1"/>
    <property type="molecule type" value="Genomic_DNA"/>
</dbReference>
<sequence length="467" mass="53464">MSAVRSAARFVEGAVQFFHPHQDDRNDDKSQSGSSFTGSTNHVRREVWVIKGCSRPTADTLNYLAPQKQRYAFRALVWLLKHSNDKKLINEVLEYVNNYPEMVLDSGAGSQAHFDATLAVARHFHRLQHDAIEWHDLDQFRANCGRFMYLNARPWLHSVDSSRRRLTQKVFEFLTSNSPFMGAKEVEEEIQALKKKKLSADKCTLWLEQQAVKITLGCPPDAGLAMCKALFEFVTSKVQIDDGSVHAEEIYSTLSWMFLNTAIDSSDNRTFWPVSYENITSTDTEENNNKDSKQVANFDSTLTLSYFRHSETRQKNSLWLKTVGLSGILYAITYVYANELEPDLKTNRSYYEELVRLLRGTLESANKSQDHNSDLYIGRLPVYSKAQIRLYEFDSLKYCHDALDRAIEYVKFARFHDELKDLKSLIPVLETPDDKRNASTSLHSKSELDVNELPTLSAHPSDGSDMV</sequence>
<dbReference type="Proteomes" id="UP000012065">
    <property type="component" value="Unassembled WGS sequence"/>
</dbReference>
<evidence type="ECO:0000313" key="3">
    <source>
        <dbReference type="Proteomes" id="UP000012065"/>
    </source>
</evidence>
<dbReference type="AlphaFoldDB" id="M5CE47"/>
<name>M5CE47_THACB</name>
<evidence type="ECO:0000256" key="1">
    <source>
        <dbReference type="SAM" id="MobiDB-lite"/>
    </source>
</evidence>
<comment type="caution">
    <text evidence="2">The sequence shown here is derived from an EMBL/GenBank/DDBJ whole genome shotgun (WGS) entry which is preliminary data.</text>
</comment>